<evidence type="ECO:0000313" key="1">
    <source>
        <dbReference type="EMBL" id="KAI3736507.1"/>
    </source>
</evidence>
<keyword evidence="2" id="KW-1185">Reference proteome</keyword>
<gene>
    <name evidence="1" type="ORF">L2E82_26309</name>
</gene>
<reference evidence="1 2" key="2">
    <citation type="journal article" date="2022" name="Mol. Ecol. Resour.">
        <title>The genomes of chicory, endive, great burdock and yacon provide insights into Asteraceae paleo-polyploidization history and plant inulin production.</title>
        <authorList>
            <person name="Fan W."/>
            <person name="Wang S."/>
            <person name="Wang H."/>
            <person name="Wang A."/>
            <person name="Jiang F."/>
            <person name="Liu H."/>
            <person name="Zhao H."/>
            <person name="Xu D."/>
            <person name="Zhang Y."/>
        </authorList>
    </citation>
    <scope>NUCLEOTIDE SEQUENCE [LARGE SCALE GENOMIC DNA]</scope>
    <source>
        <strain evidence="2">cv. Punajuju</strain>
        <tissue evidence="1">Leaves</tissue>
    </source>
</reference>
<name>A0ACB9CQD0_CICIN</name>
<comment type="caution">
    <text evidence="1">The sequence shown here is derived from an EMBL/GenBank/DDBJ whole genome shotgun (WGS) entry which is preliminary data.</text>
</comment>
<dbReference type="EMBL" id="CM042013">
    <property type="protein sequence ID" value="KAI3736507.1"/>
    <property type="molecule type" value="Genomic_DNA"/>
</dbReference>
<sequence>MRSKAITQKNLIIRIITTPYRAVCKAKDFYIRSITDCANHTTYGRAAMTYGNPLPRSTSTSSFGSDAATDDLRELIRANSTTSMSDLNISRADLELYIKMMKQSSPAMGSRKVPRSVSVGMGRIDEDGPVSSFPDDTDLGRKVKSDNLMFPRSKSHAVTSGTKINRFS</sequence>
<evidence type="ECO:0000313" key="2">
    <source>
        <dbReference type="Proteomes" id="UP001055811"/>
    </source>
</evidence>
<proteinExistence type="predicted"/>
<protein>
    <submittedName>
        <fullName evidence="1">Uncharacterized protein</fullName>
    </submittedName>
</protein>
<organism evidence="1 2">
    <name type="scientific">Cichorium intybus</name>
    <name type="common">Chicory</name>
    <dbReference type="NCBI Taxonomy" id="13427"/>
    <lineage>
        <taxon>Eukaryota</taxon>
        <taxon>Viridiplantae</taxon>
        <taxon>Streptophyta</taxon>
        <taxon>Embryophyta</taxon>
        <taxon>Tracheophyta</taxon>
        <taxon>Spermatophyta</taxon>
        <taxon>Magnoliopsida</taxon>
        <taxon>eudicotyledons</taxon>
        <taxon>Gunneridae</taxon>
        <taxon>Pentapetalae</taxon>
        <taxon>asterids</taxon>
        <taxon>campanulids</taxon>
        <taxon>Asterales</taxon>
        <taxon>Asteraceae</taxon>
        <taxon>Cichorioideae</taxon>
        <taxon>Cichorieae</taxon>
        <taxon>Cichoriinae</taxon>
        <taxon>Cichorium</taxon>
    </lineage>
</organism>
<accession>A0ACB9CQD0</accession>
<dbReference type="Proteomes" id="UP001055811">
    <property type="component" value="Linkage Group LG05"/>
</dbReference>
<reference evidence="2" key="1">
    <citation type="journal article" date="2022" name="Mol. Ecol. Resour.">
        <title>The genomes of chicory, endive, great burdock and yacon provide insights into Asteraceae palaeo-polyploidization history and plant inulin production.</title>
        <authorList>
            <person name="Fan W."/>
            <person name="Wang S."/>
            <person name="Wang H."/>
            <person name="Wang A."/>
            <person name="Jiang F."/>
            <person name="Liu H."/>
            <person name="Zhao H."/>
            <person name="Xu D."/>
            <person name="Zhang Y."/>
        </authorList>
    </citation>
    <scope>NUCLEOTIDE SEQUENCE [LARGE SCALE GENOMIC DNA]</scope>
    <source>
        <strain evidence="2">cv. Punajuju</strain>
    </source>
</reference>